<comment type="caution">
    <text evidence="9">The sequence shown here is derived from an EMBL/GenBank/DDBJ whole genome shotgun (WGS) entry which is preliminary data.</text>
</comment>
<evidence type="ECO:0000256" key="7">
    <source>
        <dbReference type="SAM" id="MobiDB-lite"/>
    </source>
</evidence>
<keyword evidence="10" id="KW-1185">Reference proteome</keyword>
<name>A0AAW0PW07_9GOBI</name>
<keyword evidence="5 6" id="KW-0067">ATP-binding</keyword>
<dbReference type="GO" id="GO:0007224">
    <property type="term" value="P:smoothened signaling pathway"/>
    <property type="evidence" value="ECO:0007669"/>
    <property type="project" value="TreeGrafter"/>
</dbReference>
<organism evidence="9 10">
    <name type="scientific">Mugilogobius chulae</name>
    <name type="common">yellowstripe goby</name>
    <dbReference type="NCBI Taxonomy" id="88201"/>
    <lineage>
        <taxon>Eukaryota</taxon>
        <taxon>Metazoa</taxon>
        <taxon>Chordata</taxon>
        <taxon>Craniata</taxon>
        <taxon>Vertebrata</taxon>
        <taxon>Euteleostomi</taxon>
        <taxon>Actinopterygii</taxon>
        <taxon>Neopterygii</taxon>
        <taxon>Teleostei</taxon>
        <taxon>Neoteleostei</taxon>
        <taxon>Acanthomorphata</taxon>
        <taxon>Gobiaria</taxon>
        <taxon>Gobiiformes</taxon>
        <taxon>Gobioidei</taxon>
        <taxon>Gobiidae</taxon>
        <taxon>Gobionellinae</taxon>
        <taxon>Mugilogobius</taxon>
    </lineage>
</organism>
<evidence type="ECO:0000256" key="3">
    <source>
        <dbReference type="ARBA" id="ARBA00022741"/>
    </source>
</evidence>
<dbReference type="InterPro" id="IPR000719">
    <property type="entry name" value="Prot_kinase_dom"/>
</dbReference>
<sequence length="946" mass="108671">MSGRTADLDKTMDRAPSLTPEEIIQILPEKYKFFKILGRGGFGQVVKCHIRDTCEAVAVKIPLYEEDDDDEICVLRQLMDKGMDRRNIVKFHDTFDTRLGKAMVLELLDMSLLRYYNTHRPLPLEDIRSITKEVAVALQALKDMSIIHADLKLDNVMVVDQSQRPLKIKLIDFGLSMYSSEAKAGMRIQHVWRRPPEIILGLPFDEAVDVWCLGTMMFLLLLGFNLFPNYSEFETLKVMVKLLGQPPDHMLDEGLSTRLFFMRRAKGWTLLSDVDVFSLYGYKVRSYLTERCDSFQDLMETKFGTCNQEEPRDIDLASDLLGKMLKMERADRITPSEILQHPFIRSKSEESPESILEKPAENTTPQPSLEQKESSDCIDKPLTIDQVLKILPEGYEVRKMLGSGKFGQMVRCKQPDTRKIVTIKFPFSNNRTQREVRLLQRMRKEEMNQQNIVTFIDTLQTSRGEVLVLEKLNMNLYEYLEKHKPLDLSDVRAIVQQTATALQALKSNGLIHTGVMMENIWVCSHTREPLQIKLADFGALIRKKKAEPGMEAQLVHYRAPEIILGLPFNTAIDVWSLGCLLVTMLIGFDVFPSKTEYETLRTIIILCGPPSDDLLDVALKTNDFYTPVVGDDGQRWKIKSTKQYAKFADLPRGSLRRNEAGFYDSVEELIQARLCISEHYQPHELADCISLAKDMLAVDWTQRITPAQILEHPFISEKFEMEEPEPEEDVVQEKTPTVNTEELLDEEDLQCKRMECIKEEPDIKETELEEKTVPVQQRPLRSLSGVLSKATFDEIVRRLYGDNCLKAESEMKELPAPTFEGETKPEVDNAAVPLDDQNSQNAWPKKKRKKRRKKRRKHQDKNRELQPPTPQPEAVVVNDPHKAAYYQPAQSKTHSPQSYEIMKDQSAHNLFSLGSTVKKKKNCFQRAFSWLKSLNCFSCCSCDVLD</sequence>
<accession>A0AAW0PW07</accession>
<protein>
    <recommendedName>
        <fullName evidence="8">Protein kinase domain-containing protein</fullName>
    </recommendedName>
</protein>
<keyword evidence="2" id="KW-0808">Transferase</keyword>
<dbReference type="GO" id="GO:0046332">
    <property type="term" value="F:SMAD binding"/>
    <property type="evidence" value="ECO:0007669"/>
    <property type="project" value="TreeGrafter"/>
</dbReference>
<dbReference type="PROSITE" id="PS00108">
    <property type="entry name" value="PROTEIN_KINASE_ST"/>
    <property type="match status" value="1"/>
</dbReference>
<evidence type="ECO:0000256" key="1">
    <source>
        <dbReference type="ARBA" id="ARBA00022527"/>
    </source>
</evidence>
<dbReference type="PANTHER" id="PTHR24058:SF53">
    <property type="entry name" value="HOMEODOMAIN-INTERACTING PROTEIN KINASE 2"/>
    <property type="match status" value="1"/>
</dbReference>
<gene>
    <name evidence="9" type="ORF">WMY93_002626</name>
</gene>
<dbReference type="AlphaFoldDB" id="A0AAW0PW07"/>
<dbReference type="GO" id="GO:0004674">
    <property type="term" value="F:protein serine/threonine kinase activity"/>
    <property type="evidence" value="ECO:0007669"/>
    <property type="project" value="UniProtKB-KW"/>
</dbReference>
<feature type="region of interest" description="Disordered" evidence="7">
    <location>
        <begin position="831"/>
        <end position="875"/>
    </location>
</feature>
<evidence type="ECO:0000256" key="6">
    <source>
        <dbReference type="PROSITE-ProRule" id="PRU10141"/>
    </source>
</evidence>
<keyword evidence="1" id="KW-0723">Serine/threonine-protein kinase</keyword>
<feature type="domain" description="Protein kinase" evidence="8">
    <location>
        <begin position="31"/>
        <end position="344"/>
    </location>
</feature>
<evidence type="ECO:0000259" key="8">
    <source>
        <dbReference type="PROSITE" id="PS50011"/>
    </source>
</evidence>
<dbReference type="GO" id="GO:0016605">
    <property type="term" value="C:PML body"/>
    <property type="evidence" value="ECO:0007669"/>
    <property type="project" value="TreeGrafter"/>
</dbReference>
<dbReference type="PANTHER" id="PTHR24058">
    <property type="entry name" value="DUAL SPECIFICITY PROTEIN KINASE"/>
    <property type="match status" value="1"/>
</dbReference>
<dbReference type="InterPro" id="IPR017441">
    <property type="entry name" value="Protein_kinase_ATP_BS"/>
</dbReference>
<dbReference type="GO" id="GO:0005524">
    <property type="term" value="F:ATP binding"/>
    <property type="evidence" value="ECO:0007669"/>
    <property type="project" value="UniProtKB-UniRule"/>
</dbReference>
<dbReference type="EMBL" id="JBBPFD010000002">
    <property type="protein sequence ID" value="KAK7939300.1"/>
    <property type="molecule type" value="Genomic_DNA"/>
</dbReference>
<evidence type="ECO:0000256" key="4">
    <source>
        <dbReference type="ARBA" id="ARBA00022777"/>
    </source>
</evidence>
<dbReference type="GO" id="GO:0003713">
    <property type="term" value="F:transcription coactivator activity"/>
    <property type="evidence" value="ECO:0007669"/>
    <property type="project" value="TreeGrafter"/>
</dbReference>
<dbReference type="Pfam" id="PF00069">
    <property type="entry name" value="Pkinase"/>
    <property type="match status" value="2"/>
</dbReference>
<evidence type="ECO:0000256" key="2">
    <source>
        <dbReference type="ARBA" id="ARBA00022679"/>
    </source>
</evidence>
<dbReference type="GO" id="GO:0045944">
    <property type="term" value="P:positive regulation of transcription by RNA polymerase II"/>
    <property type="evidence" value="ECO:0007669"/>
    <property type="project" value="TreeGrafter"/>
</dbReference>
<feature type="region of interest" description="Disordered" evidence="7">
    <location>
        <begin position="341"/>
        <end position="375"/>
    </location>
</feature>
<proteinExistence type="predicted"/>
<dbReference type="GO" id="GO:0003714">
    <property type="term" value="F:transcription corepressor activity"/>
    <property type="evidence" value="ECO:0007669"/>
    <property type="project" value="TreeGrafter"/>
</dbReference>
<dbReference type="PROSITE" id="PS50011">
    <property type="entry name" value="PROTEIN_KINASE_DOM"/>
    <property type="match status" value="2"/>
</dbReference>
<evidence type="ECO:0000313" key="10">
    <source>
        <dbReference type="Proteomes" id="UP001460270"/>
    </source>
</evidence>
<feature type="binding site" evidence="6">
    <location>
        <position position="60"/>
    </location>
    <ligand>
        <name>ATP</name>
        <dbReference type="ChEBI" id="CHEBI:30616"/>
    </ligand>
</feature>
<dbReference type="GO" id="GO:0005737">
    <property type="term" value="C:cytoplasm"/>
    <property type="evidence" value="ECO:0007669"/>
    <property type="project" value="TreeGrafter"/>
</dbReference>
<evidence type="ECO:0000313" key="9">
    <source>
        <dbReference type="EMBL" id="KAK7939300.1"/>
    </source>
</evidence>
<feature type="compositionally biased region" description="Basic and acidic residues" evidence="7">
    <location>
        <begin position="346"/>
        <end position="360"/>
    </location>
</feature>
<dbReference type="Proteomes" id="UP001460270">
    <property type="component" value="Unassembled WGS sequence"/>
</dbReference>
<dbReference type="InterPro" id="IPR050494">
    <property type="entry name" value="Ser_Thr_dual-spec_kinase"/>
</dbReference>
<dbReference type="Gene3D" id="3.30.200.20">
    <property type="entry name" value="Phosphorylase Kinase, domain 1"/>
    <property type="match status" value="2"/>
</dbReference>
<keyword evidence="4" id="KW-0418">Kinase</keyword>
<reference evidence="10" key="1">
    <citation type="submission" date="2024-04" db="EMBL/GenBank/DDBJ databases">
        <title>Salinicola lusitanus LLJ914,a marine bacterium isolated from the Okinawa Trough.</title>
        <authorList>
            <person name="Li J."/>
        </authorList>
    </citation>
    <scope>NUCLEOTIDE SEQUENCE [LARGE SCALE GENOMIC DNA]</scope>
</reference>
<evidence type="ECO:0000256" key="5">
    <source>
        <dbReference type="ARBA" id="ARBA00022840"/>
    </source>
</evidence>
<feature type="compositionally biased region" description="Basic residues" evidence="7">
    <location>
        <begin position="844"/>
        <end position="860"/>
    </location>
</feature>
<keyword evidence="3 6" id="KW-0547">Nucleotide-binding</keyword>
<dbReference type="PROSITE" id="PS00107">
    <property type="entry name" value="PROTEIN_KINASE_ATP"/>
    <property type="match status" value="1"/>
</dbReference>
<dbReference type="SUPFAM" id="SSF56112">
    <property type="entry name" value="Protein kinase-like (PK-like)"/>
    <property type="match status" value="2"/>
</dbReference>
<dbReference type="GO" id="GO:0042771">
    <property type="term" value="P:intrinsic apoptotic signaling pathway in response to DNA damage by p53 class mediator"/>
    <property type="evidence" value="ECO:0007669"/>
    <property type="project" value="TreeGrafter"/>
</dbReference>
<feature type="domain" description="Protein kinase" evidence="8">
    <location>
        <begin position="395"/>
        <end position="715"/>
    </location>
</feature>
<dbReference type="SMART" id="SM00220">
    <property type="entry name" value="S_TKc"/>
    <property type="match status" value="2"/>
</dbReference>
<dbReference type="Gene3D" id="1.10.510.10">
    <property type="entry name" value="Transferase(Phosphotransferase) domain 1"/>
    <property type="match status" value="2"/>
</dbReference>
<dbReference type="InterPro" id="IPR008271">
    <property type="entry name" value="Ser/Thr_kinase_AS"/>
</dbReference>
<dbReference type="InterPro" id="IPR011009">
    <property type="entry name" value="Kinase-like_dom_sf"/>
</dbReference>
<dbReference type="GO" id="GO:0004713">
    <property type="term" value="F:protein tyrosine kinase activity"/>
    <property type="evidence" value="ECO:0007669"/>
    <property type="project" value="TreeGrafter"/>
</dbReference>